<dbReference type="GO" id="GO:0020037">
    <property type="term" value="F:heme binding"/>
    <property type="evidence" value="ECO:0007669"/>
    <property type="project" value="InterPro"/>
</dbReference>
<dbReference type="GO" id="GO:0005739">
    <property type="term" value="C:mitochondrion"/>
    <property type="evidence" value="ECO:0007669"/>
    <property type="project" value="UniProtKB-ARBA"/>
</dbReference>
<dbReference type="SUPFAM" id="SSF81442">
    <property type="entry name" value="Cytochrome c oxidase subunit I-like"/>
    <property type="match status" value="1"/>
</dbReference>
<keyword evidence="3" id="KW-0255">Endonuclease</keyword>
<sequence length="407" mass="47667">MHPEVYILIIPGFGIISHIVSTYSKKPVFGEVSMVYAMASIGLLGFLVWSHHMYIVGLDADTLKVLVSLNMVTYLLLFSYMPETLYYSKIMIHLFKLKYSEKFMILFRNNISNNKQSASNLTSYENDKISEHRPIYNKLKDDESLGYYLSGLIEGNGNIDKKMISINMNYKDIKNAYYLKKMIGYGRVMKYSNTNTNTNINTNAATFSQCEKVAANMNRNINIKLIFDNKNARKRVFELINGKLLGLSKYKQLLDMEYDKEFNLPIKPIVNFNLWDNPWLSGFIDSKGSFIIKIIKSKMNKTDYNIKIMLKIEQEYNYLLKHVQNTLGGNIYILNKENNKTIYQYSSNNYKNAYNIIKYLSKFPPLHNSKYIHFLKWYKVYLIIQNKNHLNNEGLDKIKSIKKNFRD</sequence>
<accession>W0TIU5</accession>
<evidence type="ECO:0000256" key="6">
    <source>
        <dbReference type="SAM" id="Phobius"/>
    </source>
</evidence>
<keyword evidence="6" id="KW-1133">Transmembrane helix</keyword>
<dbReference type="GO" id="GO:0016020">
    <property type="term" value="C:membrane"/>
    <property type="evidence" value="ECO:0007669"/>
    <property type="project" value="InterPro"/>
</dbReference>
<dbReference type="Gene3D" id="1.20.210.10">
    <property type="entry name" value="Cytochrome c oxidase-like, subunit I domain"/>
    <property type="match status" value="1"/>
</dbReference>
<dbReference type="RefSeq" id="YP_009433699.1">
    <property type="nucleotide sequence ID" value="NC_036023.1"/>
</dbReference>
<comment type="similarity">
    <text evidence="1">In the C-terminal section; belongs to the LAGLIDADG endonuclease family.</text>
</comment>
<proteinExistence type="inferred from homology"/>
<dbReference type="Proteomes" id="UP000065495">
    <property type="component" value="Mitochondrion MT"/>
</dbReference>
<feature type="transmembrane region" description="Helical" evidence="6">
    <location>
        <begin position="62"/>
        <end position="81"/>
    </location>
</feature>
<evidence type="ECO:0000256" key="1">
    <source>
        <dbReference type="ARBA" id="ARBA00009332"/>
    </source>
</evidence>
<evidence type="ECO:0000313" key="8">
    <source>
        <dbReference type="EMBL" id="BAO42746.1"/>
    </source>
</evidence>
<keyword evidence="2" id="KW-0540">Nuclease</keyword>
<dbReference type="PANTHER" id="PTHR36181:SF3">
    <property type="entry name" value="INTRON-ENCODED DNA ENDONUCLEASE AI5 BETA"/>
    <property type="match status" value="1"/>
</dbReference>
<dbReference type="KEGG" id="kmx:CRD48_mgp06"/>
<dbReference type="Gene3D" id="3.10.28.10">
    <property type="entry name" value="Homing endonucleases"/>
    <property type="match status" value="1"/>
</dbReference>
<feature type="domain" description="Cytochrome oxidase subunit I profile" evidence="7">
    <location>
        <begin position="1"/>
        <end position="76"/>
    </location>
</feature>
<dbReference type="EMBL" id="AP012221">
    <property type="protein sequence ID" value="BAO42746.1"/>
    <property type="molecule type" value="Genomic_DNA"/>
</dbReference>
<dbReference type="OrthoDB" id="4905839at2759"/>
<evidence type="ECO:0000256" key="3">
    <source>
        <dbReference type="ARBA" id="ARBA00022759"/>
    </source>
</evidence>
<dbReference type="GeneID" id="34688687"/>
<organism evidence="8 9">
    <name type="scientific">Kluyveromyces marxianus (strain DMKU3-1042 / BCC 29191 / NBRC 104275)</name>
    <name type="common">Yeast</name>
    <name type="synonym">Candida kefyr</name>
    <dbReference type="NCBI Taxonomy" id="1003335"/>
    <lineage>
        <taxon>Eukaryota</taxon>
        <taxon>Fungi</taxon>
        <taxon>Dikarya</taxon>
        <taxon>Ascomycota</taxon>
        <taxon>Saccharomycotina</taxon>
        <taxon>Saccharomycetes</taxon>
        <taxon>Saccharomycetales</taxon>
        <taxon>Saccharomycetaceae</taxon>
        <taxon>Kluyveromyces</taxon>
    </lineage>
</organism>
<keyword evidence="6" id="KW-0472">Membrane</keyword>
<feature type="transmembrane region" description="Helical" evidence="6">
    <location>
        <begin position="6"/>
        <end position="23"/>
    </location>
</feature>
<dbReference type="PROSITE" id="PS50855">
    <property type="entry name" value="COX1"/>
    <property type="match status" value="1"/>
</dbReference>
<dbReference type="InterPro" id="IPR027434">
    <property type="entry name" value="Homing_endonucl"/>
</dbReference>
<evidence type="ECO:0000313" key="9">
    <source>
        <dbReference type="Proteomes" id="UP000065495"/>
    </source>
</evidence>
<evidence type="ECO:0000256" key="4">
    <source>
        <dbReference type="ARBA" id="ARBA00022801"/>
    </source>
</evidence>
<evidence type="ECO:0000259" key="7">
    <source>
        <dbReference type="PROSITE" id="PS50855"/>
    </source>
</evidence>
<dbReference type="GO" id="GO:0016787">
    <property type="term" value="F:hydrolase activity"/>
    <property type="evidence" value="ECO:0007669"/>
    <property type="project" value="UniProtKB-KW"/>
</dbReference>
<protein>
    <submittedName>
        <fullName evidence="8">Cox1-i3 protein</fullName>
    </submittedName>
</protein>
<dbReference type="GO" id="GO:0006314">
    <property type="term" value="P:intron homing"/>
    <property type="evidence" value="ECO:0007669"/>
    <property type="project" value="UniProtKB-KW"/>
</dbReference>
<feature type="transmembrane region" description="Helical" evidence="6">
    <location>
        <begin position="35"/>
        <end position="56"/>
    </location>
</feature>
<dbReference type="InterPro" id="IPR051289">
    <property type="entry name" value="LAGLIDADG_Endonuclease"/>
</dbReference>
<dbReference type="Pfam" id="PF00961">
    <property type="entry name" value="LAGLIDADG_1"/>
    <property type="match status" value="1"/>
</dbReference>
<dbReference type="Pfam" id="PF00115">
    <property type="entry name" value="COX1"/>
    <property type="match status" value="1"/>
</dbReference>
<keyword evidence="6" id="KW-0812">Transmembrane</keyword>
<keyword evidence="8" id="KW-0496">Mitochondrion</keyword>
<name>W0TIU5_KLUMD</name>
<dbReference type="VEuPathDB" id="FungiDB:CRD48_mgp06"/>
<dbReference type="InterPro" id="IPR000883">
    <property type="entry name" value="Cyt_C_Oxase_1"/>
</dbReference>
<keyword evidence="5" id="KW-0404">Intron homing</keyword>
<dbReference type="InterPro" id="IPR004860">
    <property type="entry name" value="LAGLIDADG_dom"/>
</dbReference>
<reference evidence="8 9" key="1">
    <citation type="journal article" date="2015" name="Biotechnol. Biofuels">
        <title>Genetic basis of the highly efficient yeast Kluyveromyces marxianus: complete genome sequence and transcriptome analyses.</title>
        <authorList>
            <person name="Lertwattanasakul N."/>
            <person name="Kosaka T."/>
            <person name="Hosoyama A."/>
            <person name="Suzuki Y."/>
            <person name="Rodrussamee N."/>
            <person name="Matsutani M."/>
            <person name="Murata M."/>
            <person name="Fujimoto N."/>
            <person name="Suprayogi"/>
            <person name="Tsuchikane K."/>
            <person name="Limtong S."/>
            <person name="Fujita N."/>
            <person name="Yamada M."/>
        </authorList>
    </citation>
    <scope>NUCLEOTIDE SEQUENCE [LARGE SCALE GENOMIC DNA]</scope>
    <source>
        <strain evidence="9">DMKU3-1042 / BCC 29191 / NBRC 104275</strain>
    </source>
</reference>
<keyword evidence="4" id="KW-0378">Hydrolase</keyword>
<dbReference type="SUPFAM" id="SSF55608">
    <property type="entry name" value="Homing endonucleases"/>
    <property type="match status" value="2"/>
</dbReference>
<dbReference type="InterPro" id="IPR036927">
    <property type="entry name" value="Cyt_c_oxase-like_su1_sf"/>
</dbReference>
<dbReference type="GO" id="GO:0004519">
    <property type="term" value="F:endonuclease activity"/>
    <property type="evidence" value="ECO:0007669"/>
    <property type="project" value="UniProtKB-KW"/>
</dbReference>
<dbReference type="GO" id="GO:0004129">
    <property type="term" value="F:cytochrome-c oxidase activity"/>
    <property type="evidence" value="ECO:0007669"/>
    <property type="project" value="InterPro"/>
</dbReference>
<dbReference type="PANTHER" id="PTHR36181">
    <property type="entry name" value="INTRON-ENCODED ENDONUCLEASE AI3-RELATED"/>
    <property type="match status" value="1"/>
</dbReference>
<evidence type="ECO:0000256" key="5">
    <source>
        <dbReference type="ARBA" id="ARBA00022886"/>
    </source>
</evidence>
<evidence type="ECO:0000256" key="2">
    <source>
        <dbReference type="ARBA" id="ARBA00022722"/>
    </source>
</evidence>
<gene>
    <name evidence="8" type="primary">COX1</name>
    <name evidence="8" type="ORF">KLMA_90007</name>
</gene>
<dbReference type="InterPro" id="IPR023616">
    <property type="entry name" value="Cyt_c_oxase-like_su1_dom"/>
</dbReference>
<dbReference type="AlphaFoldDB" id="W0TIU5"/>
<geneLocation type="mitochondrion" evidence="8"/>
<dbReference type="GO" id="GO:0009060">
    <property type="term" value="P:aerobic respiration"/>
    <property type="evidence" value="ECO:0007669"/>
    <property type="project" value="InterPro"/>
</dbReference>